<sequence length="272" mass="31188">MAQQSLAAPPLSDFQRLDLIESIDPLLMGGYSVYGSFSATAQPEIVNALQQLQIETEVVTKAIEIFYRIGKTPAEKGSSTAVRYTPRTKSVKGSRKFRCMFYCVFMAYNELGYPVDPAYAAEIVKLPRNEIEQAFTEYSPPGPMLIEPERLLRFYIKRINHLLSPYGIEYNTDVLEREAIKVIDVCRSSEAGREWIQNTAAKIVSIVALYFYMNDIKGFEIAQNIPIFERACYLSWACIRRYHEQIVRYYNTDSTAPPTRPRILLPFIDEEC</sequence>
<reference evidence="1" key="1">
    <citation type="journal article" date="2020" name="Nature">
        <title>Giant virus diversity and host interactions through global metagenomics.</title>
        <authorList>
            <person name="Schulz F."/>
            <person name="Roux S."/>
            <person name="Paez-Espino D."/>
            <person name="Jungbluth S."/>
            <person name="Walsh D.A."/>
            <person name="Denef V.J."/>
            <person name="McMahon K.D."/>
            <person name="Konstantinidis K.T."/>
            <person name="Eloe-Fadrosh E.A."/>
            <person name="Kyrpides N.C."/>
            <person name="Woyke T."/>
        </authorList>
    </citation>
    <scope>NUCLEOTIDE SEQUENCE</scope>
    <source>
        <strain evidence="1">GVMAG-M-3300025572-1</strain>
    </source>
</reference>
<evidence type="ECO:0000313" key="1">
    <source>
        <dbReference type="EMBL" id="QHT97939.1"/>
    </source>
</evidence>
<proteinExistence type="predicted"/>
<organism evidence="1">
    <name type="scientific">viral metagenome</name>
    <dbReference type="NCBI Taxonomy" id="1070528"/>
    <lineage>
        <taxon>unclassified sequences</taxon>
        <taxon>metagenomes</taxon>
        <taxon>organismal metagenomes</taxon>
    </lineage>
</organism>
<protein>
    <submittedName>
        <fullName evidence="1">Uncharacterized protein</fullName>
    </submittedName>
</protein>
<name>A0A6C0IZC7_9ZZZZ</name>
<dbReference type="EMBL" id="MN740285">
    <property type="protein sequence ID" value="QHT97939.1"/>
    <property type="molecule type" value="Genomic_DNA"/>
</dbReference>
<dbReference type="AlphaFoldDB" id="A0A6C0IZC7"/>
<accession>A0A6C0IZC7</accession>